<feature type="compositionally biased region" description="Basic residues" evidence="1">
    <location>
        <begin position="41"/>
        <end position="51"/>
    </location>
</feature>
<feature type="compositionally biased region" description="Basic and acidic residues" evidence="1">
    <location>
        <begin position="18"/>
        <end position="29"/>
    </location>
</feature>
<sequence length="123" mass="14127">MIGVVLKAESIESGGNIQKEDEMKPEALKSEGPLLPENDLKHKRGKRKAAHTKLTNELRKAVVDHRKKMQVAAWRDELICIYEEVKDLHQRYMESLTDITDKQLKHVKNERTIHGGGDAQQFE</sequence>
<reference evidence="2 3" key="1">
    <citation type="journal article" date="2023" name="Nucleic Acids Res.">
        <title>The hologenome of Daphnia magna reveals possible DNA methylation and microbiome-mediated evolution of the host genome.</title>
        <authorList>
            <person name="Chaturvedi A."/>
            <person name="Li X."/>
            <person name="Dhandapani V."/>
            <person name="Marshall H."/>
            <person name="Kissane S."/>
            <person name="Cuenca-Cambronero M."/>
            <person name="Asole G."/>
            <person name="Calvet F."/>
            <person name="Ruiz-Romero M."/>
            <person name="Marangio P."/>
            <person name="Guigo R."/>
            <person name="Rago D."/>
            <person name="Mirbahai L."/>
            <person name="Eastwood N."/>
            <person name="Colbourne J.K."/>
            <person name="Zhou J."/>
            <person name="Mallon E."/>
            <person name="Orsini L."/>
        </authorList>
    </citation>
    <scope>NUCLEOTIDE SEQUENCE [LARGE SCALE GENOMIC DNA]</scope>
    <source>
        <strain evidence="2">LRV0_1</strain>
    </source>
</reference>
<evidence type="ECO:0000313" key="2">
    <source>
        <dbReference type="EMBL" id="KAK4030830.1"/>
    </source>
</evidence>
<evidence type="ECO:0000313" key="3">
    <source>
        <dbReference type="Proteomes" id="UP001234178"/>
    </source>
</evidence>
<organism evidence="2 3">
    <name type="scientific">Daphnia magna</name>
    <dbReference type="NCBI Taxonomy" id="35525"/>
    <lineage>
        <taxon>Eukaryota</taxon>
        <taxon>Metazoa</taxon>
        <taxon>Ecdysozoa</taxon>
        <taxon>Arthropoda</taxon>
        <taxon>Crustacea</taxon>
        <taxon>Branchiopoda</taxon>
        <taxon>Diplostraca</taxon>
        <taxon>Cladocera</taxon>
        <taxon>Anomopoda</taxon>
        <taxon>Daphniidae</taxon>
        <taxon>Daphnia</taxon>
    </lineage>
</organism>
<comment type="caution">
    <text evidence="2">The sequence shown here is derived from an EMBL/GenBank/DDBJ whole genome shotgun (WGS) entry which is preliminary data.</text>
</comment>
<dbReference type="EMBL" id="JAOYFB010000039">
    <property type="protein sequence ID" value="KAK4030830.1"/>
    <property type="molecule type" value="Genomic_DNA"/>
</dbReference>
<gene>
    <name evidence="2" type="ORF">OUZ56_024216</name>
</gene>
<evidence type="ECO:0000256" key="1">
    <source>
        <dbReference type="SAM" id="MobiDB-lite"/>
    </source>
</evidence>
<keyword evidence="3" id="KW-1185">Reference proteome</keyword>
<protein>
    <submittedName>
        <fullName evidence="2">Uncharacterized protein</fullName>
    </submittedName>
</protein>
<proteinExistence type="predicted"/>
<accession>A0ABR0B0B9</accession>
<dbReference type="Proteomes" id="UP001234178">
    <property type="component" value="Unassembled WGS sequence"/>
</dbReference>
<feature type="region of interest" description="Disordered" evidence="1">
    <location>
        <begin position="14"/>
        <end position="51"/>
    </location>
</feature>
<name>A0ABR0B0B9_9CRUS</name>